<evidence type="ECO:0000259" key="14">
    <source>
        <dbReference type="Pfam" id="PF07715"/>
    </source>
</evidence>
<dbReference type="Gene3D" id="2.170.130.10">
    <property type="entry name" value="TonB-dependent receptor, plug domain"/>
    <property type="match status" value="1"/>
</dbReference>
<evidence type="ECO:0000313" key="15">
    <source>
        <dbReference type="EMBL" id="QIZ76263.1"/>
    </source>
</evidence>
<feature type="chain" id="PRO_5026324296" evidence="12">
    <location>
        <begin position="22"/>
        <end position="600"/>
    </location>
</feature>
<evidence type="ECO:0000256" key="12">
    <source>
        <dbReference type="SAM" id="SignalP"/>
    </source>
</evidence>
<dbReference type="SUPFAM" id="SSF56935">
    <property type="entry name" value="Porins"/>
    <property type="match status" value="1"/>
</dbReference>
<dbReference type="Pfam" id="PF00593">
    <property type="entry name" value="TonB_dep_Rec_b-barrel"/>
    <property type="match status" value="1"/>
</dbReference>
<protein>
    <submittedName>
        <fullName evidence="15">TonB-dependent receptor</fullName>
    </submittedName>
</protein>
<dbReference type="Proteomes" id="UP000501602">
    <property type="component" value="Chromosome"/>
</dbReference>
<dbReference type="PROSITE" id="PS52016">
    <property type="entry name" value="TONB_DEPENDENT_REC_3"/>
    <property type="match status" value="1"/>
</dbReference>
<evidence type="ECO:0000256" key="4">
    <source>
        <dbReference type="ARBA" id="ARBA00022692"/>
    </source>
</evidence>
<dbReference type="KEGG" id="fes:HER31_04765"/>
<keyword evidence="15" id="KW-0675">Receptor</keyword>
<keyword evidence="16" id="KW-1185">Reference proteome</keyword>
<evidence type="ECO:0000256" key="1">
    <source>
        <dbReference type="ARBA" id="ARBA00004571"/>
    </source>
</evidence>
<evidence type="ECO:0000256" key="9">
    <source>
        <dbReference type="ARBA" id="ARBA00023237"/>
    </source>
</evidence>
<evidence type="ECO:0000256" key="6">
    <source>
        <dbReference type="ARBA" id="ARBA00023065"/>
    </source>
</evidence>
<dbReference type="GO" id="GO:0006811">
    <property type="term" value="P:monoatomic ion transport"/>
    <property type="evidence" value="ECO:0007669"/>
    <property type="project" value="UniProtKB-KW"/>
</dbReference>
<evidence type="ECO:0000256" key="8">
    <source>
        <dbReference type="ARBA" id="ARBA00023136"/>
    </source>
</evidence>
<dbReference type="GO" id="GO:0015889">
    <property type="term" value="P:cobalamin transport"/>
    <property type="evidence" value="ECO:0007669"/>
    <property type="project" value="TreeGrafter"/>
</dbReference>
<dbReference type="InterPro" id="IPR012910">
    <property type="entry name" value="Plug_dom"/>
</dbReference>
<dbReference type="InterPro" id="IPR037066">
    <property type="entry name" value="Plug_dom_sf"/>
</dbReference>
<evidence type="ECO:0000256" key="3">
    <source>
        <dbReference type="ARBA" id="ARBA00022452"/>
    </source>
</evidence>
<dbReference type="InterPro" id="IPR036942">
    <property type="entry name" value="Beta-barrel_TonB_sf"/>
</dbReference>
<keyword evidence="5 12" id="KW-0732">Signal</keyword>
<dbReference type="InterPro" id="IPR000531">
    <property type="entry name" value="Beta-barrel_TonB"/>
</dbReference>
<dbReference type="PANTHER" id="PTHR30069">
    <property type="entry name" value="TONB-DEPENDENT OUTER MEMBRANE RECEPTOR"/>
    <property type="match status" value="1"/>
</dbReference>
<keyword evidence="4 10" id="KW-0812">Transmembrane</keyword>
<evidence type="ECO:0000256" key="11">
    <source>
        <dbReference type="RuleBase" id="RU003357"/>
    </source>
</evidence>
<keyword evidence="3 10" id="KW-1134">Transmembrane beta strand</keyword>
<evidence type="ECO:0000256" key="2">
    <source>
        <dbReference type="ARBA" id="ARBA00022448"/>
    </source>
</evidence>
<dbReference type="GO" id="GO:0009279">
    <property type="term" value="C:cell outer membrane"/>
    <property type="evidence" value="ECO:0007669"/>
    <property type="project" value="UniProtKB-SubCell"/>
</dbReference>
<keyword evidence="2 10" id="KW-0813">Transport</keyword>
<dbReference type="RefSeq" id="WP_168659523.1">
    <property type="nucleotide sequence ID" value="NZ_CP051180.1"/>
</dbReference>
<comment type="subcellular location">
    <subcellularLocation>
        <location evidence="1 10">Cell outer membrane</location>
        <topology evidence="1 10">Multi-pass membrane protein</topology>
    </subcellularLocation>
</comment>
<reference evidence="15 16" key="1">
    <citation type="submission" date="2020-04" db="EMBL/GenBank/DDBJ databases">
        <title>Ferrimonas sp. S7 isolated from sea water.</title>
        <authorList>
            <person name="Bae S.S."/>
            <person name="Baek K."/>
        </authorList>
    </citation>
    <scope>NUCLEOTIDE SEQUENCE [LARGE SCALE GENOMIC DNA]</scope>
    <source>
        <strain evidence="15 16">S7</strain>
    </source>
</reference>
<evidence type="ECO:0000313" key="16">
    <source>
        <dbReference type="Proteomes" id="UP000501602"/>
    </source>
</evidence>
<accession>A0A6H1UD33</accession>
<feature type="domain" description="TonB-dependent receptor plug" evidence="14">
    <location>
        <begin position="44"/>
        <end position="145"/>
    </location>
</feature>
<dbReference type="EMBL" id="CP051180">
    <property type="protein sequence ID" value="QIZ76263.1"/>
    <property type="molecule type" value="Genomic_DNA"/>
</dbReference>
<dbReference type="Gene3D" id="2.40.170.20">
    <property type="entry name" value="TonB-dependent receptor, beta-barrel domain"/>
    <property type="match status" value="1"/>
</dbReference>
<comment type="similarity">
    <text evidence="10 11">Belongs to the TonB-dependent receptor family.</text>
</comment>
<dbReference type="PANTHER" id="PTHR30069:SF53">
    <property type="entry name" value="COLICIN I RECEPTOR-RELATED"/>
    <property type="match status" value="1"/>
</dbReference>
<evidence type="ECO:0000256" key="10">
    <source>
        <dbReference type="PROSITE-ProRule" id="PRU01360"/>
    </source>
</evidence>
<dbReference type="CDD" id="cd01347">
    <property type="entry name" value="ligand_gated_channel"/>
    <property type="match status" value="1"/>
</dbReference>
<dbReference type="Pfam" id="PF07715">
    <property type="entry name" value="Plug"/>
    <property type="match status" value="1"/>
</dbReference>
<keyword evidence="8 10" id="KW-0472">Membrane</keyword>
<sequence>MSLKTRISVVALAIASSTAVAADFDDVMVVTGDRFESSAEYQLAVVNVIDRAEIDQISPKSVTELLQTVPGVSVQSNGGAGTQSSISIRGTGSTHALVLVDGVRISSATLGSVSFSSLSPEQIERIEIVKGPRAAVWGSDAIGGVVQIFTRKLDQGDWYAAAEVGSDSYLRTSAGIGIGNSSLTINRETSDGYDVKDDSESDDDGYERLSVALRGDQAINDQFSLSWVGQLNDGDYDYDNVYSDWMTGELIQGHNESEYKNHMWNLAGQYQTELWTSRLEVAQARDFNEQVINGNKSLGTNIYETRRDQISWSNQVNLAQLTLNGGVDWYNESVKGDYAVDERDVWGVFGLARYDVGAWLLEAAIRYDDVEKIDSEVTYNSSIAYRFDDQWRLTGSYGTGFRAPSFNDLYWPFSGNPDLVSENSDNYELGLHYGGNNVAGYISVFYNQIEDMIAWAPDASGNWLPANINEAEILGAELFVEFSTYGFNHKVAYTYLDAEDSKANEELIGRSEHEFDYSVGYNWDKFDVLLSYHLQGESYNGYDEYLDTYHDVDLSVGYAFANNWEVRAKFDNLLDEEIISKADYFEPGTQWFVSLTYKGF</sequence>
<dbReference type="AlphaFoldDB" id="A0A6H1UD33"/>
<feature type="domain" description="TonB-dependent receptor-like beta-barrel" evidence="13">
    <location>
        <begin position="217"/>
        <end position="573"/>
    </location>
</feature>
<name>A0A6H1UD33_9GAMM</name>
<evidence type="ECO:0000256" key="7">
    <source>
        <dbReference type="ARBA" id="ARBA00023077"/>
    </source>
</evidence>
<gene>
    <name evidence="15" type="ORF">HER31_04765</name>
</gene>
<feature type="signal peptide" evidence="12">
    <location>
        <begin position="1"/>
        <end position="21"/>
    </location>
</feature>
<dbReference type="InterPro" id="IPR039426">
    <property type="entry name" value="TonB-dep_rcpt-like"/>
</dbReference>
<evidence type="ECO:0000256" key="5">
    <source>
        <dbReference type="ARBA" id="ARBA00022729"/>
    </source>
</evidence>
<proteinExistence type="inferred from homology"/>
<keyword evidence="7 11" id="KW-0798">TonB box</keyword>
<evidence type="ECO:0000259" key="13">
    <source>
        <dbReference type="Pfam" id="PF00593"/>
    </source>
</evidence>
<keyword evidence="6" id="KW-0406">Ion transport</keyword>
<keyword evidence="9 10" id="KW-0998">Cell outer membrane</keyword>
<organism evidence="15 16">
    <name type="scientific">Ferrimonas lipolytica</name>
    <dbReference type="NCBI Taxonomy" id="2724191"/>
    <lineage>
        <taxon>Bacteria</taxon>
        <taxon>Pseudomonadati</taxon>
        <taxon>Pseudomonadota</taxon>
        <taxon>Gammaproteobacteria</taxon>
        <taxon>Alteromonadales</taxon>
        <taxon>Ferrimonadaceae</taxon>
        <taxon>Ferrimonas</taxon>
    </lineage>
</organism>